<dbReference type="RefSeq" id="WP_078003961.1">
    <property type="nucleotide sequence ID" value="NZ_MRUL01000014.1"/>
</dbReference>
<comment type="caution">
    <text evidence="2">The sequence shown here is derived from an EMBL/GenBank/DDBJ whole genome shotgun (WGS) entry which is preliminary data.</text>
</comment>
<dbReference type="Proteomes" id="UP000190667">
    <property type="component" value="Unassembled WGS sequence"/>
</dbReference>
<reference evidence="2 3" key="1">
    <citation type="submission" date="2016-12" db="EMBL/GenBank/DDBJ databases">
        <title>Izhakiella australiana sp. nov. of genus Izhakiella isolated from Australian desert.</title>
        <authorList>
            <person name="Ji M."/>
        </authorList>
    </citation>
    <scope>NUCLEOTIDE SEQUENCE [LARGE SCALE GENOMIC DNA]</scope>
    <source>
        <strain evidence="2 3">D4N98</strain>
    </source>
</reference>
<sequence length="270" mass="30475">MNINCFPCFSKPSQTDSTQAFLNASKAASKKNRVTTSGLEKLLKKVENSPKELSKKDFEQISGCVAKMSNILRNQHSDKLRDKLNVINNAFSQAKEKLTSEAIDARAEENSASRSGQIQQALQTIRNILPALENKEKEYRKEIADAINRLPDTKAKSKAREIIGRGHYSAFSRDSAITQSLFPDQTVKVEREYGYQNQRHRHPDADKWTSLEDIGVKWAGMARSLNKAQSIIKPADKLQLTSQQTDRLGDVHLTPQQKQLLEFASKFSNR</sequence>
<protein>
    <submittedName>
        <fullName evidence="2">Uncharacterized protein</fullName>
    </submittedName>
</protein>
<keyword evidence="3" id="KW-1185">Reference proteome</keyword>
<proteinExistence type="predicted"/>
<evidence type="ECO:0000313" key="2">
    <source>
        <dbReference type="EMBL" id="OON38637.1"/>
    </source>
</evidence>
<accession>A0A1S8YII2</accession>
<keyword evidence="1" id="KW-0175">Coiled coil</keyword>
<gene>
    <name evidence="2" type="ORF">BTJ39_17420</name>
</gene>
<organism evidence="2 3">
    <name type="scientific">Izhakiella australiensis</name>
    <dbReference type="NCBI Taxonomy" id="1926881"/>
    <lineage>
        <taxon>Bacteria</taxon>
        <taxon>Pseudomonadati</taxon>
        <taxon>Pseudomonadota</taxon>
        <taxon>Gammaproteobacteria</taxon>
        <taxon>Enterobacterales</taxon>
        <taxon>Erwiniaceae</taxon>
        <taxon>Izhakiella</taxon>
    </lineage>
</organism>
<feature type="coiled-coil region" evidence="1">
    <location>
        <begin position="122"/>
        <end position="149"/>
    </location>
</feature>
<dbReference type="EMBL" id="MRUL01000014">
    <property type="protein sequence ID" value="OON38637.1"/>
    <property type="molecule type" value="Genomic_DNA"/>
</dbReference>
<evidence type="ECO:0000313" key="3">
    <source>
        <dbReference type="Proteomes" id="UP000190667"/>
    </source>
</evidence>
<evidence type="ECO:0000256" key="1">
    <source>
        <dbReference type="SAM" id="Coils"/>
    </source>
</evidence>
<dbReference type="AlphaFoldDB" id="A0A1S8YII2"/>
<name>A0A1S8YII2_9GAMM</name>